<protein>
    <submittedName>
        <fullName evidence="2">Uncharacterized protein</fullName>
    </submittedName>
</protein>
<keyword evidence="1" id="KW-0472">Membrane</keyword>
<accession>A0A1M6Q988</accession>
<evidence type="ECO:0000313" key="3">
    <source>
        <dbReference type="Proteomes" id="UP000189810"/>
    </source>
</evidence>
<evidence type="ECO:0000313" key="2">
    <source>
        <dbReference type="EMBL" id="SHK16854.1"/>
    </source>
</evidence>
<proteinExistence type="predicted"/>
<dbReference type="EMBL" id="LT670846">
    <property type="protein sequence ID" value="SHK16854.1"/>
    <property type="molecule type" value="Genomic_DNA"/>
</dbReference>
<dbReference type="Proteomes" id="UP000189810">
    <property type="component" value="Chromosome I"/>
</dbReference>
<feature type="transmembrane region" description="Helical" evidence="1">
    <location>
        <begin position="21"/>
        <end position="44"/>
    </location>
</feature>
<dbReference type="STRING" id="381751.SAMN05444391_0137"/>
<name>A0A1M6Q988_9AQUI</name>
<organism evidence="2 3">
    <name type="scientific">Thermocrinis minervae</name>
    <dbReference type="NCBI Taxonomy" id="381751"/>
    <lineage>
        <taxon>Bacteria</taxon>
        <taxon>Pseudomonadati</taxon>
        <taxon>Aquificota</taxon>
        <taxon>Aquificia</taxon>
        <taxon>Aquificales</taxon>
        <taxon>Aquificaceae</taxon>
        <taxon>Thermocrinis</taxon>
    </lineage>
</organism>
<reference evidence="2 3" key="1">
    <citation type="submission" date="2016-11" db="EMBL/GenBank/DDBJ databases">
        <authorList>
            <person name="Jaros S."/>
            <person name="Januszkiewicz K."/>
            <person name="Wedrychowicz H."/>
        </authorList>
    </citation>
    <scope>NUCLEOTIDE SEQUENCE [LARGE SCALE GENOMIC DNA]</scope>
    <source>
        <strain evidence="2 3">DSM 19557</strain>
    </source>
</reference>
<sequence>MLYARKSKKIDVRSLEKEPQRVFISPFEILAVLVVVAFLLVLMFPKKDLEQYLKTAPEVNVDLTLAYLEALARTTPNVKERAYIEGLIVEKLVSLGKYEIAVKRIEALEKAGIGDWDLILLRYKLTKQLYFAGRATKDQVDNFLEKLLSLADDDVQKLKLVFSESIAMDVPKVAYKSSYKLYKLTKDIQYAKVALDYALYYRDKKVIEELSPFKVQLEKQALKDLLASFQAEKDKTKRKDLFVQIIRVYLANQDYENLEKFIDAHWAEFKGQKDVEMIVIRSLLMAGKPQKAGQIVKSIFQGEDR</sequence>
<gene>
    <name evidence="2" type="ORF">SAMN05444391_0137</name>
</gene>
<evidence type="ECO:0000256" key="1">
    <source>
        <dbReference type="SAM" id="Phobius"/>
    </source>
</evidence>
<dbReference type="RefSeq" id="WP_079653342.1">
    <property type="nucleotide sequence ID" value="NZ_LT670846.1"/>
</dbReference>
<keyword evidence="3" id="KW-1185">Reference proteome</keyword>
<dbReference type="AlphaFoldDB" id="A0A1M6Q988"/>
<keyword evidence="1" id="KW-1133">Transmembrane helix</keyword>
<keyword evidence="1" id="KW-0812">Transmembrane</keyword>